<feature type="transmembrane region" description="Helical" evidence="6">
    <location>
        <begin position="62"/>
        <end position="88"/>
    </location>
</feature>
<dbReference type="PANTHER" id="PTHR30509">
    <property type="entry name" value="P-HYDROXYBENZOIC ACID EFFLUX PUMP SUBUNIT-RELATED"/>
    <property type="match status" value="1"/>
</dbReference>
<accession>A0A1G6QW82</accession>
<evidence type="ECO:0000313" key="8">
    <source>
        <dbReference type="Proteomes" id="UP000198666"/>
    </source>
</evidence>
<gene>
    <name evidence="7" type="ORF">SAMN05421663_105247</name>
</gene>
<reference evidence="8" key="1">
    <citation type="submission" date="2016-10" db="EMBL/GenBank/DDBJ databases">
        <authorList>
            <person name="Varghese N."/>
            <person name="Submissions S."/>
        </authorList>
    </citation>
    <scope>NUCLEOTIDE SEQUENCE [LARGE SCALE GENOMIC DNA]</scope>
    <source>
        <strain evidence="8">DSM 21620</strain>
    </source>
</reference>
<dbReference type="OrthoDB" id="2690036at2"/>
<evidence type="ECO:0000256" key="2">
    <source>
        <dbReference type="ARBA" id="ARBA00022475"/>
    </source>
</evidence>
<keyword evidence="4 6" id="KW-1133">Transmembrane helix</keyword>
<comment type="subcellular location">
    <subcellularLocation>
        <location evidence="1">Cell membrane</location>
        <topology evidence="1">Multi-pass membrane protein</topology>
    </subcellularLocation>
</comment>
<evidence type="ECO:0000256" key="6">
    <source>
        <dbReference type="SAM" id="Phobius"/>
    </source>
</evidence>
<dbReference type="STRING" id="361279.SAMN05421663_105247"/>
<dbReference type="Pfam" id="PF06081">
    <property type="entry name" value="ArAE_1"/>
    <property type="match status" value="1"/>
</dbReference>
<evidence type="ECO:0000313" key="7">
    <source>
        <dbReference type="EMBL" id="SDC96568.1"/>
    </source>
</evidence>
<dbReference type="RefSeq" id="WP_093727324.1">
    <property type="nucleotide sequence ID" value="NZ_FMZB01000005.1"/>
</dbReference>
<feature type="transmembrane region" description="Helical" evidence="6">
    <location>
        <begin position="15"/>
        <end position="42"/>
    </location>
</feature>
<proteinExistence type="predicted"/>
<evidence type="ECO:0000256" key="5">
    <source>
        <dbReference type="ARBA" id="ARBA00023136"/>
    </source>
</evidence>
<evidence type="ECO:0000256" key="3">
    <source>
        <dbReference type="ARBA" id="ARBA00022692"/>
    </source>
</evidence>
<feature type="transmembrane region" description="Helical" evidence="6">
    <location>
        <begin position="124"/>
        <end position="145"/>
    </location>
</feature>
<keyword evidence="8" id="KW-1185">Reference proteome</keyword>
<keyword evidence="2" id="KW-1003">Cell membrane</keyword>
<keyword evidence="3 6" id="KW-0812">Transmembrane</keyword>
<dbReference type="GO" id="GO:0005886">
    <property type="term" value="C:plasma membrane"/>
    <property type="evidence" value="ECO:0007669"/>
    <property type="project" value="UniProtKB-SubCell"/>
</dbReference>
<organism evidence="7 8">
    <name type="scientific">Terribacillus halophilus</name>
    <dbReference type="NCBI Taxonomy" id="361279"/>
    <lineage>
        <taxon>Bacteria</taxon>
        <taxon>Bacillati</taxon>
        <taxon>Bacillota</taxon>
        <taxon>Bacilli</taxon>
        <taxon>Bacillales</taxon>
        <taxon>Bacillaceae</taxon>
        <taxon>Terribacillus</taxon>
    </lineage>
</organism>
<dbReference type="PANTHER" id="PTHR30509:SF9">
    <property type="entry name" value="MULTIDRUG RESISTANCE PROTEIN MDTO"/>
    <property type="match status" value="1"/>
</dbReference>
<dbReference type="EMBL" id="FMZB01000005">
    <property type="protein sequence ID" value="SDC96568.1"/>
    <property type="molecule type" value="Genomic_DNA"/>
</dbReference>
<dbReference type="Proteomes" id="UP000198666">
    <property type="component" value="Unassembled WGS sequence"/>
</dbReference>
<sequence>MKKSFIGSRVLKTGIAVFFTALVCELVNITPAFAVIAAIVTIEPTIHASIQKGLIRLPASMVGAGFAVLSIFLFGASPLTYTAAAFLTILVCYKLKLHAGLIVATITAVAMIDVEHTSLWADFWARLGGSIIGIIISTIVNMLILPPDYLKKSRNQLELVIAHTNQLLQTFVDFRIKQAEGDQPVQSLTGSFHQLTKERLLLEQYIQQQQLEMRYHFPNSKAKALLDKESALTEKLKLIHYHLWNLIHAGRSGKPLHWNATQRHRFIEAAEAVQVNLDHWMNHDSPTDERPFRELFQLFWSIDMPKNTEDGYFPIESIYLYELLSIHQLIEAKQPEKLNLVVQKEAMLSG</sequence>
<evidence type="ECO:0000256" key="4">
    <source>
        <dbReference type="ARBA" id="ARBA00022989"/>
    </source>
</evidence>
<dbReference type="InterPro" id="IPR010343">
    <property type="entry name" value="ArAE_1"/>
</dbReference>
<evidence type="ECO:0000256" key="1">
    <source>
        <dbReference type="ARBA" id="ARBA00004651"/>
    </source>
</evidence>
<dbReference type="AlphaFoldDB" id="A0A1G6QW82"/>
<name>A0A1G6QW82_9BACI</name>
<protein>
    <submittedName>
        <fullName evidence="7">Aromatic acid exporter family member 1</fullName>
    </submittedName>
</protein>
<keyword evidence="5 6" id="KW-0472">Membrane</keyword>
<feature type="transmembrane region" description="Helical" evidence="6">
    <location>
        <begin position="95"/>
        <end position="112"/>
    </location>
</feature>